<reference evidence="1 2" key="1">
    <citation type="submission" date="2014-09" db="EMBL/GenBank/DDBJ databases">
        <authorList>
            <person name="Lapin J.S."/>
            <person name="Pope W.H."/>
            <person name="Hua J."/>
            <person name="Ford M.E."/>
            <person name="Conway J.F."/>
            <person name="Hatfull G.F."/>
            <person name="Hendrix R.W."/>
        </authorList>
    </citation>
    <scope>NUCLEOTIDE SEQUENCE [LARGE SCALE GENOMIC DNA]</scope>
</reference>
<organism evidence="1 2">
    <name type="scientific">Escherichia phage 121Q</name>
    <dbReference type="NCBI Taxonomy" id="1555202"/>
    <lineage>
        <taxon>Viruses</taxon>
        <taxon>Duplodnaviria</taxon>
        <taxon>Heunggongvirae</taxon>
        <taxon>Uroviricota</taxon>
        <taxon>Caudoviricetes</taxon>
        <taxon>Asteriusvirus</taxon>
        <taxon>Asteriusvirus av121Q</taxon>
    </lineage>
</organism>
<keyword evidence="2" id="KW-1185">Reference proteome</keyword>
<dbReference type="KEGG" id="vg:22111125"/>
<dbReference type="Proteomes" id="UP000029889">
    <property type="component" value="Segment"/>
</dbReference>
<dbReference type="GeneID" id="22111125"/>
<protein>
    <submittedName>
        <fullName evidence="1">Uncharacterized protein</fullName>
    </submittedName>
</protein>
<proteinExistence type="predicted"/>
<dbReference type="RefSeq" id="YP_009101679.1">
    <property type="nucleotide sequence ID" value="NC_025447.1"/>
</dbReference>
<name>A0A097EX12_9CAUD</name>
<dbReference type="OrthoDB" id="41108at10239"/>
<accession>A0A097EX12</accession>
<sequence>MVSLLDIDNTSLVLVKKGLIPNSKKIDYAVIETNIGNIWYDSERDIVFSCVDSDRSECCRVGHDGQFVFEFRYWKDAKFHQELVALSNELYTEESFFMASTINDFGSVTFEYYKKIYALSREVMKIIRTAEGKE</sequence>
<dbReference type="EMBL" id="KM507819">
    <property type="protein sequence ID" value="AIT13982.1"/>
    <property type="molecule type" value="Genomic_DNA"/>
</dbReference>
<gene>
    <name evidence="1" type="primary">85</name>
    <name evidence="1" type="ORF">PBI_121Q_85</name>
</gene>
<evidence type="ECO:0000313" key="1">
    <source>
        <dbReference type="EMBL" id="AIT13982.1"/>
    </source>
</evidence>
<evidence type="ECO:0000313" key="2">
    <source>
        <dbReference type="Proteomes" id="UP000029889"/>
    </source>
</evidence>